<dbReference type="OrthoDB" id="24300at2157"/>
<dbReference type="RefSeq" id="WP_075060307.1">
    <property type="nucleotide sequence ID" value="NZ_BMNL01000003.1"/>
</dbReference>
<protein>
    <submittedName>
        <fullName evidence="1">CopG family transcriptional regulator</fullName>
    </submittedName>
</protein>
<sequence>MSAVAAKQESNAPSYDILFAAPDRDGSIVSVRVHRQVKEMLAEIAEKEGLNGVSELVRYIIAGFLIGKYEPARPDPKVLHAPIFLNINVNKKEETRGEALVISMEAEEAVREAEEFLAKVRRGTVQLRGNEYAKKLRDRIAKLMARSLRYGLEDEYAKLRAVFNALQE</sequence>
<dbReference type="Proteomes" id="UP000610960">
    <property type="component" value="Unassembled WGS sequence"/>
</dbReference>
<keyword evidence="2" id="KW-1185">Reference proteome</keyword>
<proteinExistence type="predicted"/>
<evidence type="ECO:0000313" key="2">
    <source>
        <dbReference type="Proteomes" id="UP000610960"/>
    </source>
</evidence>
<reference evidence="1" key="2">
    <citation type="submission" date="2020-09" db="EMBL/GenBank/DDBJ databases">
        <authorList>
            <person name="Sun Q."/>
            <person name="Ohkuma M."/>
        </authorList>
    </citation>
    <scope>NUCLEOTIDE SEQUENCE</scope>
    <source>
        <strain evidence="1">JCM 10088</strain>
    </source>
</reference>
<dbReference type="AlphaFoldDB" id="A0A830GWW4"/>
<dbReference type="EMBL" id="BMNL01000003">
    <property type="protein sequence ID" value="GGP21321.1"/>
    <property type="molecule type" value="Genomic_DNA"/>
</dbReference>
<evidence type="ECO:0000313" key="1">
    <source>
        <dbReference type="EMBL" id="GGP21321.1"/>
    </source>
</evidence>
<organism evidence="1 2">
    <name type="scientific">Thermocladium modestius</name>
    <dbReference type="NCBI Taxonomy" id="62609"/>
    <lineage>
        <taxon>Archaea</taxon>
        <taxon>Thermoproteota</taxon>
        <taxon>Thermoprotei</taxon>
        <taxon>Thermoproteales</taxon>
        <taxon>Thermoproteaceae</taxon>
        <taxon>Thermocladium</taxon>
    </lineage>
</organism>
<reference evidence="1" key="1">
    <citation type="journal article" date="2014" name="Int. J. Syst. Evol. Microbiol.">
        <title>Complete genome sequence of Corynebacterium casei LMG S-19264T (=DSM 44701T), isolated from a smear-ripened cheese.</title>
        <authorList>
            <consortium name="US DOE Joint Genome Institute (JGI-PGF)"/>
            <person name="Walter F."/>
            <person name="Albersmeier A."/>
            <person name="Kalinowski J."/>
            <person name="Ruckert C."/>
        </authorList>
    </citation>
    <scope>NUCLEOTIDE SEQUENCE</scope>
    <source>
        <strain evidence="1">JCM 10088</strain>
    </source>
</reference>
<gene>
    <name evidence="1" type="ORF">GCM10007981_12670</name>
</gene>
<name>A0A830GWW4_9CREN</name>
<accession>A0A830GWW4</accession>
<comment type="caution">
    <text evidence="1">The sequence shown here is derived from an EMBL/GenBank/DDBJ whole genome shotgun (WGS) entry which is preliminary data.</text>
</comment>